<comment type="caution">
    <text evidence="1">The sequence shown here is derived from an EMBL/GenBank/DDBJ whole genome shotgun (WGS) entry which is preliminary data.</text>
</comment>
<evidence type="ECO:0000313" key="2">
    <source>
        <dbReference type="Proteomes" id="UP000735302"/>
    </source>
</evidence>
<reference evidence="1 2" key="1">
    <citation type="journal article" date="2021" name="Elife">
        <title>Chloroplast acquisition without the gene transfer in kleptoplastic sea slugs, Plakobranchus ocellatus.</title>
        <authorList>
            <person name="Maeda T."/>
            <person name="Takahashi S."/>
            <person name="Yoshida T."/>
            <person name="Shimamura S."/>
            <person name="Takaki Y."/>
            <person name="Nagai Y."/>
            <person name="Toyoda A."/>
            <person name="Suzuki Y."/>
            <person name="Arimoto A."/>
            <person name="Ishii H."/>
            <person name="Satoh N."/>
            <person name="Nishiyama T."/>
            <person name="Hasebe M."/>
            <person name="Maruyama T."/>
            <person name="Minagawa J."/>
            <person name="Obokata J."/>
            <person name="Shigenobu S."/>
        </authorList>
    </citation>
    <scope>NUCLEOTIDE SEQUENCE [LARGE SCALE GENOMIC DNA]</scope>
</reference>
<keyword evidence="2" id="KW-1185">Reference proteome</keyword>
<proteinExistence type="predicted"/>
<sequence>MDVLVKKSGNQNIPNQNWWNSPLILGFASIFGRFENIPSSEIYIGLHSEPLQVAKMEWSLALFILLLVTGCQGQNLALQVCSPDIVNTDIGSNANVMIGGIFEMRNPGTDGFGCGSPIVGNI</sequence>
<evidence type="ECO:0000313" key="1">
    <source>
        <dbReference type="EMBL" id="GFO19839.1"/>
    </source>
</evidence>
<dbReference type="Proteomes" id="UP000735302">
    <property type="component" value="Unassembled WGS sequence"/>
</dbReference>
<dbReference type="AlphaFoldDB" id="A0AAV4BLN8"/>
<accession>A0AAV4BLN8</accession>
<protein>
    <submittedName>
        <fullName evidence="1">Uncharacterized protein</fullName>
    </submittedName>
</protein>
<organism evidence="1 2">
    <name type="scientific">Plakobranchus ocellatus</name>
    <dbReference type="NCBI Taxonomy" id="259542"/>
    <lineage>
        <taxon>Eukaryota</taxon>
        <taxon>Metazoa</taxon>
        <taxon>Spiralia</taxon>
        <taxon>Lophotrochozoa</taxon>
        <taxon>Mollusca</taxon>
        <taxon>Gastropoda</taxon>
        <taxon>Heterobranchia</taxon>
        <taxon>Euthyneura</taxon>
        <taxon>Panpulmonata</taxon>
        <taxon>Sacoglossa</taxon>
        <taxon>Placobranchoidea</taxon>
        <taxon>Plakobranchidae</taxon>
        <taxon>Plakobranchus</taxon>
    </lineage>
</organism>
<dbReference type="EMBL" id="BLXT01005114">
    <property type="protein sequence ID" value="GFO19839.1"/>
    <property type="molecule type" value="Genomic_DNA"/>
</dbReference>
<gene>
    <name evidence="1" type="ORF">PoB_004634400</name>
</gene>
<name>A0AAV4BLN8_9GAST</name>